<protein>
    <submittedName>
        <fullName evidence="2">Uncharacterized protein</fullName>
    </submittedName>
</protein>
<gene>
    <name evidence="2" type="ORF">K1J60_39550</name>
</gene>
<accession>A0ABX8Y0Y8</accession>
<feature type="compositionally biased region" description="Polar residues" evidence="1">
    <location>
        <begin position="7"/>
        <end position="18"/>
    </location>
</feature>
<evidence type="ECO:0000256" key="1">
    <source>
        <dbReference type="SAM" id="MobiDB-lite"/>
    </source>
</evidence>
<sequence>MPGVPYSPSSSTWPTNARSRPWSARPSANSAGIGGIDGLCNVGADLSGDTMGRDTDLLGMDPAVLRRNHDVNLLGYALT</sequence>
<proteinExistence type="predicted"/>
<reference evidence="2 3" key="1">
    <citation type="submission" date="2021-08" db="EMBL/GenBank/DDBJ databases">
        <authorList>
            <person name="Ping M."/>
        </authorList>
    </citation>
    <scope>NUCLEOTIDE SEQUENCE [LARGE SCALE GENOMIC DNA]</scope>
    <source>
        <strain evidence="2 3">MG28</strain>
    </source>
</reference>
<organism evidence="2 3">
    <name type="scientific">Streptomyces akebiae</name>
    <dbReference type="NCBI Taxonomy" id="2865673"/>
    <lineage>
        <taxon>Bacteria</taxon>
        <taxon>Bacillati</taxon>
        <taxon>Actinomycetota</taxon>
        <taxon>Actinomycetes</taxon>
        <taxon>Kitasatosporales</taxon>
        <taxon>Streptomycetaceae</taxon>
        <taxon>Streptomyces</taxon>
    </lineage>
</organism>
<dbReference type="Proteomes" id="UP000827138">
    <property type="component" value="Chromosome"/>
</dbReference>
<dbReference type="EMBL" id="CP080647">
    <property type="protein sequence ID" value="QYX81850.1"/>
    <property type="molecule type" value="Genomic_DNA"/>
</dbReference>
<evidence type="ECO:0000313" key="3">
    <source>
        <dbReference type="Proteomes" id="UP000827138"/>
    </source>
</evidence>
<dbReference type="RefSeq" id="WP_220650417.1">
    <property type="nucleotide sequence ID" value="NZ_CP080647.1"/>
</dbReference>
<feature type="region of interest" description="Disordered" evidence="1">
    <location>
        <begin position="1"/>
        <end position="33"/>
    </location>
</feature>
<keyword evidence="3" id="KW-1185">Reference proteome</keyword>
<name>A0ABX8Y0Y8_9ACTN</name>
<evidence type="ECO:0000313" key="2">
    <source>
        <dbReference type="EMBL" id="QYX81850.1"/>
    </source>
</evidence>